<keyword evidence="1" id="KW-0472">Membrane</keyword>
<keyword evidence="1" id="KW-0812">Transmembrane</keyword>
<feature type="transmembrane region" description="Helical" evidence="1">
    <location>
        <begin position="134"/>
        <end position="154"/>
    </location>
</feature>
<accession>A0A7C9FZZ7</accession>
<protein>
    <submittedName>
        <fullName evidence="2">Uncharacterized protein</fullName>
    </submittedName>
</protein>
<name>A0A7C9FZZ7_9BACT</name>
<feature type="transmembrane region" description="Helical" evidence="1">
    <location>
        <begin position="102"/>
        <end position="122"/>
    </location>
</feature>
<keyword evidence="1" id="KW-1133">Transmembrane helix</keyword>
<comment type="caution">
    <text evidence="2">The sequence shown here is derived from an EMBL/GenBank/DDBJ whole genome shotgun (WGS) entry which is preliminary data.</text>
</comment>
<organism evidence="2 3">
    <name type="scientific">Salmonirosea aquatica</name>
    <dbReference type="NCBI Taxonomy" id="2654236"/>
    <lineage>
        <taxon>Bacteria</taxon>
        <taxon>Pseudomonadati</taxon>
        <taxon>Bacteroidota</taxon>
        <taxon>Cytophagia</taxon>
        <taxon>Cytophagales</taxon>
        <taxon>Spirosomataceae</taxon>
        <taxon>Salmonirosea</taxon>
    </lineage>
</organism>
<dbReference type="AlphaFoldDB" id="A0A7C9FZZ7"/>
<reference evidence="2 3" key="1">
    <citation type="submission" date="2019-10" db="EMBL/GenBank/DDBJ databases">
        <title>Draft Genome Sequence of Cytophagaceae sp. SJW1-29.</title>
        <authorList>
            <person name="Choi A."/>
        </authorList>
    </citation>
    <scope>NUCLEOTIDE SEQUENCE [LARGE SCALE GENOMIC DNA]</scope>
    <source>
        <strain evidence="2 3">SJW1-29</strain>
    </source>
</reference>
<evidence type="ECO:0000256" key="1">
    <source>
        <dbReference type="SAM" id="Phobius"/>
    </source>
</evidence>
<evidence type="ECO:0000313" key="3">
    <source>
        <dbReference type="Proteomes" id="UP000479293"/>
    </source>
</evidence>
<gene>
    <name evidence="2" type="ORF">GBK04_25510</name>
</gene>
<proteinExistence type="predicted"/>
<sequence>MQRITTMTDMAAKLIAGYAVAIGTYFSNSGIYGAILAQADSLMQAVSNQFMFGIFPSEYFSILPAVISFIGNICYGAIMIFAEWERQDRGEASTRRMGRKGYLILAFQPFVACILTFVVVGIMKSVTGDSWLSIGRPSEMVLGLICGFYFTYLTRKEFLDSTFKKYVRKAVLGDDEGQAKTTEP</sequence>
<keyword evidence="3" id="KW-1185">Reference proteome</keyword>
<evidence type="ECO:0000313" key="2">
    <source>
        <dbReference type="EMBL" id="MPR36608.1"/>
    </source>
</evidence>
<feature type="transmembrane region" description="Helical" evidence="1">
    <location>
        <begin position="12"/>
        <end position="39"/>
    </location>
</feature>
<feature type="transmembrane region" description="Helical" evidence="1">
    <location>
        <begin position="59"/>
        <end position="81"/>
    </location>
</feature>
<dbReference type="Proteomes" id="UP000479293">
    <property type="component" value="Unassembled WGS sequence"/>
</dbReference>
<dbReference type="RefSeq" id="WP_152764668.1">
    <property type="nucleotide sequence ID" value="NZ_WHLY01000002.1"/>
</dbReference>
<dbReference type="EMBL" id="WHLY01000002">
    <property type="protein sequence ID" value="MPR36608.1"/>
    <property type="molecule type" value="Genomic_DNA"/>
</dbReference>